<dbReference type="Gene3D" id="3.40.50.300">
    <property type="entry name" value="P-loop containing nucleotide triphosphate hydrolases"/>
    <property type="match status" value="1"/>
</dbReference>
<evidence type="ECO:0000259" key="2">
    <source>
        <dbReference type="Pfam" id="PF20441"/>
    </source>
</evidence>
<dbReference type="PANTHER" id="PTHR41287">
    <property type="match status" value="1"/>
</dbReference>
<dbReference type="InterPro" id="IPR046462">
    <property type="entry name" value="TerL_nuclease"/>
</dbReference>
<name>A0A7W8EAZ7_9BACT</name>
<dbReference type="Pfam" id="PF03354">
    <property type="entry name" value="TerL_ATPase"/>
    <property type="match status" value="1"/>
</dbReference>
<accession>A0A7W8EAZ7</accession>
<dbReference type="InterPro" id="IPR027417">
    <property type="entry name" value="P-loop_NTPase"/>
</dbReference>
<dbReference type="InterPro" id="IPR046461">
    <property type="entry name" value="TerL_ATPase"/>
</dbReference>
<sequence length="562" mass="62881">MTPCSSSTVSFTDRAIRYCRSIVAKEHPASRYTVGACQRFLDDLERTDWRWTYDPARAHKVCSFIQLCPHEKGAKQSTPFLLEDFQVFIVCSIFGFVDRDTRLRRFREAVLLIPRKNGKSPLAAAIALYMTFFDGEKGAETYCGALTEQQAFEVFRPAKAMLEGMPALCKRYGIEINAKSLVQLRSRSRMMPVIGTGRDGSMPHLFVGDEAHQWRDASLYDAQSTGMVGRKQPLKLIITTAGETISGPAHSKQREVEALLDGKGDNERLFGVIYTADPEIPWTSREALLSANPNIGVSVSEESLIEAQAEAIRNSAKQGTFRCKHLNHWITASSAWMNMEFFRKCADSALSPDAFIDDPCILSSDLASKIDLCALCKLFRRDIEGKPHYYAFVQCYVPESRVNDPANQHFQKWCADGLLTSTPGSSIDYATLERDTLADISKFKVSLLAYDERYADQFSQRVAEQSGIDRVIIPPSPRELSPAMKELESAVYDGRFHYDGNPLLEWAMGNVLTHETVAGNLTMPDKPSPEMKIDPAIAVFLAMNRAMLLSDSPSATWGIEIW</sequence>
<dbReference type="RefSeq" id="WP_184259454.1">
    <property type="nucleotide sequence ID" value="NZ_JACHIO010000024.1"/>
</dbReference>
<evidence type="ECO:0000259" key="1">
    <source>
        <dbReference type="Pfam" id="PF03354"/>
    </source>
</evidence>
<organism evidence="3 4">
    <name type="scientific">Granulicella mallensis</name>
    <dbReference type="NCBI Taxonomy" id="940614"/>
    <lineage>
        <taxon>Bacteria</taxon>
        <taxon>Pseudomonadati</taxon>
        <taxon>Acidobacteriota</taxon>
        <taxon>Terriglobia</taxon>
        <taxon>Terriglobales</taxon>
        <taxon>Acidobacteriaceae</taxon>
        <taxon>Granulicella</taxon>
    </lineage>
</organism>
<comment type="caution">
    <text evidence="3">The sequence shown here is derived from an EMBL/GenBank/DDBJ whole genome shotgun (WGS) entry which is preliminary data.</text>
</comment>
<feature type="domain" description="Terminase large subunit-like endonuclease" evidence="2">
    <location>
        <begin position="289"/>
        <end position="547"/>
    </location>
</feature>
<dbReference type="PANTHER" id="PTHR41287:SF1">
    <property type="entry name" value="PROTEIN YMFN"/>
    <property type="match status" value="1"/>
</dbReference>
<dbReference type="Pfam" id="PF20441">
    <property type="entry name" value="TerL_nuclease"/>
    <property type="match status" value="1"/>
</dbReference>
<evidence type="ECO:0000313" key="3">
    <source>
        <dbReference type="EMBL" id="MBB5066153.1"/>
    </source>
</evidence>
<dbReference type="EMBL" id="JACHIO010000024">
    <property type="protein sequence ID" value="MBB5066153.1"/>
    <property type="molecule type" value="Genomic_DNA"/>
</dbReference>
<dbReference type="Proteomes" id="UP000584867">
    <property type="component" value="Unassembled WGS sequence"/>
</dbReference>
<proteinExistence type="predicted"/>
<reference evidence="3 4" key="1">
    <citation type="submission" date="2020-08" db="EMBL/GenBank/DDBJ databases">
        <title>Genomic Encyclopedia of Type Strains, Phase IV (KMG-V): Genome sequencing to study the core and pangenomes of soil and plant-associated prokaryotes.</title>
        <authorList>
            <person name="Whitman W."/>
        </authorList>
    </citation>
    <scope>NUCLEOTIDE SEQUENCE [LARGE SCALE GENOMIC DNA]</scope>
    <source>
        <strain evidence="3 4">X5P3</strain>
    </source>
</reference>
<dbReference type="InterPro" id="IPR005021">
    <property type="entry name" value="Terminase_largesu-like"/>
</dbReference>
<protein>
    <submittedName>
        <fullName evidence="3">Phage terminase large subunit-like protein</fullName>
    </submittedName>
</protein>
<evidence type="ECO:0000313" key="4">
    <source>
        <dbReference type="Proteomes" id="UP000584867"/>
    </source>
</evidence>
<dbReference type="AlphaFoldDB" id="A0A7W8EAZ7"/>
<feature type="domain" description="Terminase large subunit-like ATPase" evidence="1">
    <location>
        <begin position="84"/>
        <end position="247"/>
    </location>
</feature>
<gene>
    <name evidence="3" type="ORF">HDF15_004527</name>
</gene>
<dbReference type="GO" id="GO:0004519">
    <property type="term" value="F:endonuclease activity"/>
    <property type="evidence" value="ECO:0007669"/>
    <property type="project" value="InterPro"/>
</dbReference>